<gene>
    <name evidence="1" type="ORF">GOODEAATRI_015165</name>
</gene>
<proteinExistence type="predicted"/>
<comment type="caution">
    <text evidence="1">The sequence shown here is derived from an EMBL/GenBank/DDBJ whole genome shotgun (WGS) entry which is preliminary data.</text>
</comment>
<protein>
    <submittedName>
        <fullName evidence="1">Uncharacterized protein</fullName>
    </submittedName>
</protein>
<evidence type="ECO:0000313" key="1">
    <source>
        <dbReference type="EMBL" id="MEQ2158704.1"/>
    </source>
</evidence>
<name>A0ABV0MHY8_9TELE</name>
<accession>A0ABV0MHY8</accession>
<dbReference type="EMBL" id="JAHRIO010001107">
    <property type="protein sequence ID" value="MEQ2158704.1"/>
    <property type="molecule type" value="Genomic_DNA"/>
</dbReference>
<dbReference type="Proteomes" id="UP001476798">
    <property type="component" value="Unassembled WGS sequence"/>
</dbReference>
<organism evidence="1 2">
    <name type="scientific">Goodea atripinnis</name>
    <dbReference type="NCBI Taxonomy" id="208336"/>
    <lineage>
        <taxon>Eukaryota</taxon>
        <taxon>Metazoa</taxon>
        <taxon>Chordata</taxon>
        <taxon>Craniata</taxon>
        <taxon>Vertebrata</taxon>
        <taxon>Euteleostomi</taxon>
        <taxon>Actinopterygii</taxon>
        <taxon>Neopterygii</taxon>
        <taxon>Teleostei</taxon>
        <taxon>Neoteleostei</taxon>
        <taxon>Acanthomorphata</taxon>
        <taxon>Ovalentaria</taxon>
        <taxon>Atherinomorphae</taxon>
        <taxon>Cyprinodontiformes</taxon>
        <taxon>Goodeidae</taxon>
        <taxon>Goodea</taxon>
    </lineage>
</organism>
<sequence length="172" mass="19514">MLRSHPSPAPRHEKESNQARFLCFLLSLKSRFCGPGDELTEGSGFSSFGWNARAAFTEAEVLGRSEATGVVWRNQDDRGICHLGPMEGYLRGLECREHNRSYKGHGLRMLWSKATFDSSGGYGLGDAQYIYTLKFTHQQALPLLSARFTAHLETRVFSPRRNYFFSFVELLL</sequence>
<keyword evidence="2" id="KW-1185">Reference proteome</keyword>
<evidence type="ECO:0000313" key="2">
    <source>
        <dbReference type="Proteomes" id="UP001476798"/>
    </source>
</evidence>
<reference evidence="1 2" key="1">
    <citation type="submission" date="2021-06" db="EMBL/GenBank/DDBJ databases">
        <authorList>
            <person name="Palmer J.M."/>
        </authorList>
    </citation>
    <scope>NUCLEOTIDE SEQUENCE [LARGE SCALE GENOMIC DNA]</scope>
    <source>
        <strain evidence="1 2">GA_2019</strain>
        <tissue evidence="1">Muscle</tissue>
    </source>
</reference>